<dbReference type="PANTHER" id="PTHR48082:SF2">
    <property type="entry name" value="ATP SYNTHASE SUBUNIT ALPHA, MITOCHONDRIAL"/>
    <property type="match status" value="1"/>
</dbReference>
<evidence type="ECO:0000313" key="3">
    <source>
        <dbReference type="Proteomes" id="UP001140949"/>
    </source>
</evidence>
<dbReference type="GO" id="GO:0005739">
    <property type="term" value="C:mitochondrion"/>
    <property type="evidence" value="ECO:0007669"/>
    <property type="project" value="UniProtKB-SubCell"/>
</dbReference>
<organism evidence="2 3">
    <name type="scientific">Iris pallida</name>
    <name type="common">Sweet iris</name>
    <dbReference type="NCBI Taxonomy" id="29817"/>
    <lineage>
        <taxon>Eukaryota</taxon>
        <taxon>Viridiplantae</taxon>
        <taxon>Streptophyta</taxon>
        <taxon>Embryophyta</taxon>
        <taxon>Tracheophyta</taxon>
        <taxon>Spermatophyta</taxon>
        <taxon>Magnoliopsida</taxon>
        <taxon>Liliopsida</taxon>
        <taxon>Asparagales</taxon>
        <taxon>Iridaceae</taxon>
        <taxon>Iridoideae</taxon>
        <taxon>Irideae</taxon>
        <taxon>Iris</taxon>
    </lineage>
</organism>
<evidence type="ECO:0000313" key="2">
    <source>
        <dbReference type="EMBL" id="KAJ6841902.1"/>
    </source>
</evidence>
<dbReference type="InterPro" id="IPR005294">
    <property type="entry name" value="ATP_synth_F1_asu"/>
</dbReference>
<name>A0AAX6HM87_IRIPA</name>
<dbReference type="GO" id="GO:0045259">
    <property type="term" value="C:proton-transporting ATP synthase complex"/>
    <property type="evidence" value="ECO:0007669"/>
    <property type="project" value="InterPro"/>
</dbReference>
<dbReference type="GO" id="GO:0046933">
    <property type="term" value="F:proton-transporting ATP synthase activity, rotational mechanism"/>
    <property type="evidence" value="ECO:0007669"/>
    <property type="project" value="InterPro"/>
</dbReference>
<reference evidence="2" key="1">
    <citation type="journal article" date="2023" name="GigaByte">
        <title>Genome assembly of the bearded iris, Iris pallida Lam.</title>
        <authorList>
            <person name="Bruccoleri R.E."/>
            <person name="Oakeley E.J."/>
            <person name="Faust A.M.E."/>
            <person name="Altorfer M."/>
            <person name="Dessus-Babus S."/>
            <person name="Burckhardt D."/>
            <person name="Oertli M."/>
            <person name="Naumann U."/>
            <person name="Petersen F."/>
            <person name="Wong J."/>
        </authorList>
    </citation>
    <scope>NUCLEOTIDE SEQUENCE</scope>
    <source>
        <strain evidence="2">GSM-AAB239-AS_SAM_17_03QT</strain>
    </source>
</reference>
<evidence type="ECO:0000256" key="1">
    <source>
        <dbReference type="ARBA" id="ARBA00004173"/>
    </source>
</evidence>
<dbReference type="InterPro" id="IPR027417">
    <property type="entry name" value="P-loop_NTPase"/>
</dbReference>
<dbReference type="Gene3D" id="3.40.50.300">
    <property type="entry name" value="P-loop containing nucleotide triphosphate hydrolases"/>
    <property type="match status" value="1"/>
</dbReference>
<reference evidence="2" key="2">
    <citation type="submission" date="2023-04" db="EMBL/GenBank/DDBJ databases">
        <authorList>
            <person name="Bruccoleri R.E."/>
            <person name="Oakeley E.J."/>
            <person name="Faust A.-M."/>
            <person name="Dessus-Babus S."/>
            <person name="Altorfer M."/>
            <person name="Burckhardt D."/>
            <person name="Oertli M."/>
            <person name="Naumann U."/>
            <person name="Petersen F."/>
            <person name="Wong J."/>
        </authorList>
    </citation>
    <scope>NUCLEOTIDE SEQUENCE</scope>
    <source>
        <strain evidence="2">GSM-AAB239-AS_SAM_17_03QT</strain>
        <tissue evidence="2">Leaf</tissue>
    </source>
</reference>
<protein>
    <submittedName>
        <fullName evidence="2">ATP synthase CF1 alpha subunit (Chloroplast)</fullName>
    </submittedName>
</protein>
<dbReference type="GO" id="GO:0043531">
    <property type="term" value="F:ADP binding"/>
    <property type="evidence" value="ECO:0007669"/>
    <property type="project" value="TreeGrafter"/>
</dbReference>
<dbReference type="SUPFAM" id="SSF52540">
    <property type="entry name" value="P-loop containing nucleoside triphosphate hydrolases"/>
    <property type="match status" value="1"/>
</dbReference>
<proteinExistence type="predicted"/>
<dbReference type="Proteomes" id="UP001140949">
    <property type="component" value="Unassembled WGS sequence"/>
</dbReference>
<comment type="caution">
    <text evidence="2">The sequence shown here is derived from an EMBL/GenBank/DDBJ whole genome shotgun (WGS) entry which is preliminary data.</text>
</comment>
<keyword evidence="3" id="KW-1185">Reference proteome</keyword>
<dbReference type="AlphaFoldDB" id="A0AAX6HM87"/>
<sequence length="97" mass="10444">MIPIGHDQQELIIGDKQTGKTAVATNTILNQKGKKCNLCLCSYWSKSILCGSGSDYFPGARGNGIHYCGSQNGRLTCYIIIPCPLYGSSFGGIFYVS</sequence>
<dbReference type="EMBL" id="JANAVB010008197">
    <property type="protein sequence ID" value="KAJ6841902.1"/>
    <property type="molecule type" value="Genomic_DNA"/>
</dbReference>
<gene>
    <name evidence="2" type="ORF">M6B38_303565</name>
</gene>
<dbReference type="PANTHER" id="PTHR48082">
    <property type="entry name" value="ATP SYNTHASE SUBUNIT ALPHA, MITOCHONDRIAL"/>
    <property type="match status" value="1"/>
</dbReference>
<comment type="subcellular location">
    <subcellularLocation>
        <location evidence="1">Mitochondrion</location>
    </subcellularLocation>
</comment>
<accession>A0AAX6HM87</accession>
<dbReference type="GO" id="GO:0005524">
    <property type="term" value="F:ATP binding"/>
    <property type="evidence" value="ECO:0007669"/>
    <property type="project" value="TreeGrafter"/>
</dbReference>